<evidence type="ECO:0000259" key="12">
    <source>
        <dbReference type="Pfam" id="PF08546"/>
    </source>
</evidence>
<name>A0A1G6TRG7_9BURK</name>
<dbReference type="SUPFAM" id="SSF51735">
    <property type="entry name" value="NAD(P)-binding Rossmann-fold domains"/>
    <property type="match status" value="1"/>
</dbReference>
<dbReference type="InterPro" id="IPR051402">
    <property type="entry name" value="KPR-Related"/>
</dbReference>
<dbReference type="InterPro" id="IPR013328">
    <property type="entry name" value="6PGD_dom2"/>
</dbReference>
<gene>
    <name evidence="13" type="ORF">SAMN05421548_117131</name>
</gene>
<evidence type="ECO:0000256" key="7">
    <source>
        <dbReference type="ARBA" id="ARBA00023002"/>
    </source>
</evidence>
<keyword evidence="5 10" id="KW-0566">Pantothenate biosynthesis</keyword>
<dbReference type="PANTHER" id="PTHR21708">
    <property type="entry name" value="PROBABLE 2-DEHYDROPANTOATE 2-REDUCTASE"/>
    <property type="match status" value="1"/>
</dbReference>
<dbReference type="Proteomes" id="UP000198908">
    <property type="component" value="Unassembled WGS sequence"/>
</dbReference>
<dbReference type="InterPro" id="IPR013752">
    <property type="entry name" value="KPA_reductase"/>
</dbReference>
<dbReference type="Gene3D" id="1.10.1040.10">
    <property type="entry name" value="N-(1-d-carboxylethyl)-l-norvaline Dehydrogenase, domain 2"/>
    <property type="match status" value="1"/>
</dbReference>
<dbReference type="NCBIfam" id="NF005089">
    <property type="entry name" value="PRK06522.1-4"/>
    <property type="match status" value="1"/>
</dbReference>
<evidence type="ECO:0000256" key="1">
    <source>
        <dbReference type="ARBA" id="ARBA00004994"/>
    </source>
</evidence>
<dbReference type="FunFam" id="1.10.1040.10:FF:000017">
    <property type="entry name" value="2-dehydropantoate 2-reductase"/>
    <property type="match status" value="1"/>
</dbReference>
<dbReference type="NCBIfam" id="TIGR00745">
    <property type="entry name" value="apbA_panE"/>
    <property type="match status" value="1"/>
</dbReference>
<sequence>MKLALFGAGAVGGYLASRLIAGGGHDVSIIARGAHLAAIRASGLTILSGTERSVTHPAAATDTPADLPAQDIVFVTLKAFAQADAAEAIAALRGAAGWVVFVANGIPWWWRHGTGSRGPLPLVDPGARLWNTVRPEHVLGCVVYSANEIAAPGVIRHSGQNRWIAGEPDGTLTGRLQTTVSLLAHTGLAAEACTDLRREIWMKVSRNVPLNVVCALTRLPIDALRGVPGLENLCLQLADEVAAIARACGMQIGDAPARIRAALANGGAPADAPPWRGIKPSMLQDVLHRAPLETEAIVGQVRQIGEEAGVPCPAITTVLALLRGLALAPRLEDADADSLT</sequence>
<proteinExistence type="inferred from homology"/>
<comment type="catalytic activity">
    <reaction evidence="9 10">
        <text>(R)-pantoate + NADP(+) = 2-dehydropantoate + NADPH + H(+)</text>
        <dbReference type="Rhea" id="RHEA:16233"/>
        <dbReference type="ChEBI" id="CHEBI:11561"/>
        <dbReference type="ChEBI" id="CHEBI:15378"/>
        <dbReference type="ChEBI" id="CHEBI:15980"/>
        <dbReference type="ChEBI" id="CHEBI:57783"/>
        <dbReference type="ChEBI" id="CHEBI:58349"/>
        <dbReference type="EC" id="1.1.1.169"/>
    </reaction>
</comment>
<reference evidence="14" key="1">
    <citation type="submission" date="2016-09" db="EMBL/GenBank/DDBJ databases">
        <authorList>
            <person name="Varghese N."/>
            <person name="Submissions S."/>
        </authorList>
    </citation>
    <scope>NUCLEOTIDE SEQUENCE [LARGE SCALE GENOMIC DNA]</scope>
    <source>
        <strain evidence="14">TNe-862</strain>
    </source>
</reference>
<dbReference type="Pfam" id="PF08546">
    <property type="entry name" value="ApbA_C"/>
    <property type="match status" value="1"/>
</dbReference>
<feature type="domain" description="Ketopantoate reductase N-terminal" evidence="11">
    <location>
        <begin position="4"/>
        <end position="168"/>
    </location>
</feature>
<comment type="pathway">
    <text evidence="1 10">Cofactor biosynthesis; (R)-pantothenate biosynthesis; (R)-pantoate from 3-methyl-2-oxobutanoate: step 2/2.</text>
</comment>
<dbReference type="EC" id="1.1.1.169" evidence="3 10"/>
<dbReference type="InterPro" id="IPR003710">
    <property type="entry name" value="ApbA"/>
</dbReference>
<protein>
    <recommendedName>
        <fullName evidence="4 10">2-dehydropantoate 2-reductase</fullName>
        <ecNumber evidence="3 10">1.1.1.169</ecNumber>
    </recommendedName>
    <alternativeName>
        <fullName evidence="8 10">Ketopantoate reductase</fullName>
    </alternativeName>
</protein>
<evidence type="ECO:0000256" key="4">
    <source>
        <dbReference type="ARBA" id="ARBA00019465"/>
    </source>
</evidence>
<evidence type="ECO:0000256" key="8">
    <source>
        <dbReference type="ARBA" id="ARBA00032024"/>
    </source>
</evidence>
<dbReference type="EMBL" id="FMYQ01000017">
    <property type="protein sequence ID" value="SDD31693.1"/>
    <property type="molecule type" value="Genomic_DNA"/>
</dbReference>
<evidence type="ECO:0000256" key="10">
    <source>
        <dbReference type="RuleBase" id="RU362068"/>
    </source>
</evidence>
<evidence type="ECO:0000256" key="6">
    <source>
        <dbReference type="ARBA" id="ARBA00022857"/>
    </source>
</evidence>
<dbReference type="InterPro" id="IPR036291">
    <property type="entry name" value="NAD(P)-bd_dom_sf"/>
</dbReference>
<dbReference type="GO" id="GO:0008677">
    <property type="term" value="F:2-dehydropantoate 2-reductase activity"/>
    <property type="evidence" value="ECO:0007669"/>
    <property type="project" value="UniProtKB-EC"/>
</dbReference>
<evidence type="ECO:0000256" key="5">
    <source>
        <dbReference type="ARBA" id="ARBA00022655"/>
    </source>
</evidence>
<feature type="domain" description="Ketopantoate reductase C-terminal" evidence="12">
    <location>
        <begin position="195"/>
        <end position="325"/>
    </location>
</feature>
<evidence type="ECO:0000256" key="9">
    <source>
        <dbReference type="ARBA" id="ARBA00048793"/>
    </source>
</evidence>
<dbReference type="Gene3D" id="3.40.50.720">
    <property type="entry name" value="NAD(P)-binding Rossmann-like Domain"/>
    <property type="match status" value="1"/>
</dbReference>
<evidence type="ECO:0000313" key="14">
    <source>
        <dbReference type="Proteomes" id="UP000198908"/>
    </source>
</evidence>
<dbReference type="InterPro" id="IPR013332">
    <property type="entry name" value="KPR_N"/>
</dbReference>
<dbReference type="GO" id="GO:0005737">
    <property type="term" value="C:cytoplasm"/>
    <property type="evidence" value="ECO:0007669"/>
    <property type="project" value="TreeGrafter"/>
</dbReference>
<keyword evidence="14" id="KW-1185">Reference proteome</keyword>
<comment type="similarity">
    <text evidence="2 10">Belongs to the ketopantoate reductase family.</text>
</comment>
<evidence type="ECO:0000259" key="11">
    <source>
        <dbReference type="Pfam" id="PF02558"/>
    </source>
</evidence>
<evidence type="ECO:0000313" key="13">
    <source>
        <dbReference type="EMBL" id="SDD31693.1"/>
    </source>
</evidence>
<dbReference type="Pfam" id="PF02558">
    <property type="entry name" value="ApbA"/>
    <property type="match status" value="1"/>
</dbReference>
<keyword evidence="7 10" id="KW-0560">Oxidoreductase</keyword>
<dbReference type="GO" id="GO:0015940">
    <property type="term" value="P:pantothenate biosynthetic process"/>
    <property type="evidence" value="ECO:0007669"/>
    <property type="project" value="UniProtKB-UniPathway"/>
</dbReference>
<evidence type="ECO:0000256" key="3">
    <source>
        <dbReference type="ARBA" id="ARBA00013014"/>
    </source>
</evidence>
<dbReference type="PANTHER" id="PTHR21708:SF45">
    <property type="entry name" value="2-DEHYDROPANTOATE 2-REDUCTASE"/>
    <property type="match status" value="1"/>
</dbReference>
<accession>A0A1G6TRG7</accession>
<organism evidence="13 14">
    <name type="scientific">Paraburkholderia lycopersici</name>
    <dbReference type="NCBI Taxonomy" id="416944"/>
    <lineage>
        <taxon>Bacteria</taxon>
        <taxon>Pseudomonadati</taxon>
        <taxon>Pseudomonadota</taxon>
        <taxon>Betaproteobacteria</taxon>
        <taxon>Burkholderiales</taxon>
        <taxon>Burkholderiaceae</taxon>
        <taxon>Paraburkholderia</taxon>
    </lineage>
</organism>
<keyword evidence="6 10" id="KW-0521">NADP</keyword>
<comment type="function">
    <text evidence="10">Catalyzes the NADPH-dependent reduction of ketopantoate into pantoic acid.</text>
</comment>
<dbReference type="AlphaFoldDB" id="A0A1G6TRG7"/>
<dbReference type="UniPathway" id="UPA00028">
    <property type="reaction ID" value="UER00004"/>
</dbReference>
<dbReference type="InterPro" id="IPR008927">
    <property type="entry name" value="6-PGluconate_DH-like_C_sf"/>
</dbReference>
<dbReference type="RefSeq" id="WP_176929137.1">
    <property type="nucleotide sequence ID" value="NZ_FMYQ01000017.1"/>
</dbReference>
<evidence type="ECO:0000256" key="2">
    <source>
        <dbReference type="ARBA" id="ARBA00007870"/>
    </source>
</evidence>
<dbReference type="STRING" id="416944.SAMN05421548_117131"/>
<dbReference type="SUPFAM" id="SSF48179">
    <property type="entry name" value="6-phosphogluconate dehydrogenase C-terminal domain-like"/>
    <property type="match status" value="1"/>
</dbReference>